<protein>
    <submittedName>
        <fullName evidence="2">Glycoside-hydrolase family GH114</fullName>
    </submittedName>
</protein>
<reference evidence="2 3" key="1">
    <citation type="submission" date="2017-06" db="EMBL/GenBank/DDBJ databases">
        <authorList>
            <person name="Kim H.J."/>
            <person name="Triplett B.A."/>
        </authorList>
    </citation>
    <scope>NUCLEOTIDE SEQUENCE [LARGE SCALE GENOMIC DNA]</scope>
    <source>
        <strain evidence="2 3">CGMCC 4.1858</strain>
    </source>
</reference>
<dbReference type="SUPFAM" id="SSF51445">
    <property type="entry name" value="(Trans)glycosidases"/>
    <property type="match status" value="1"/>
</dbReference>
<accession>A0A239CQL4</accession>
<dbReference type="AlphaFoldDB" id="A0A239CQL4"/>
<dbReference type="Pfam" id="PF03537">
    <property type="entry name" value="Glyco_hydro_114"/>
    <property type="match status" value="1"/>
</dbReference>
<dbReference type="RefSeq" id="WP_089223257.1">
    <property type="nucleotide sequence ID" value="NZ_FZOF01000004.1"/>
</dbReference>
<dbReference type="PANTHER" id="PTHR35273:SF2">
    <property type="entry name" value="ALPHA-GALACTOSIDASE"/>
    <property type="match status" value="1"/>
</dbReference>
<sequence length="278" mass="29251">MPLADPAPVPRAAAAFLAVVAALAPTAGCGTGDGSSAAPRVVPPRAGASFDYQIGGGYPPPDGVRVVSRDRTDRPAPGVYSVCYVNAFQAQPGELSRWRARDPGLLLRDGDGALVVDDEWDEALLDTSTAAKREALAEVVGAWIEDCAERGFRAVEPDNLDSFERSEGLLAPADNAAFARLLASRAHAAGLAVAQKNTTDLLPQRSGIGFDFAVAEECGEFDECGSYAAAYDDRVLVVAYDAADFTATCRNWGPRLAVVLRDRDVAPAGEPGHVFRTC</sequence>
<feature type="domain" description="Glycoside-hydrolase family GH114 TIM-barrel" evidence="1">
    <location>
        <begin position="49"/>
        <end position="265"/>
    </location>
</feature>
<dbReference type="Proteomes" id="UP000198280">
    <property type="component" value="Unassembled WGS sequence"/>
</dbReference>
<dbReference type="PANTHER" id="PTHR35273">
    <property type="entry name" value="ALPHA-1,4 POLYGALACTOSAMINIDASE, PUTATIVE (AFU_ORTHOLOGUE AFUA_3G07890)-RELATED"/>
    <property type="match status" value="1"/>
</dbReference>
<dbReference type="InterPro" id="IPR017853">
    <property type="entry name" value="GH"/>
</dbReference>
<proteinExistence type="predicted"/>
<name>A0A239CQL4_9ACTN</name>
<dbReference type="InterPro" id="IPR013785">
    <property type="entry name" value="Aldolase_TIM"/>
</dbReference>
<dbReference type="Gene3D" id="3.20.20.70">
    <property type="entry name" value="Aldolase class I"/>
    <property type="match status" value="1"/>
</dbReference>
<dbReference type="GO" id="GO:0016787">
    <property type="term" value="F:hydrolase activity"/>
    <property type="evidence" value="ECO:0007669"/>
    <property type="project" value="UniProtKB-KW"/>
</dbReference>
<dbReference type="OrthoDB" id="319933at2"/>
<keyword evidence="3" id="KW-1185">Reference proteome</keyword>
<keyword evidence="2" id="KW-0378">Hydrolase</keyword>
<gene>
    <name evidence="2" type="ORF">SAMN05216252_104136</name>
</gene>
<evidence type="ECO:0000259" key="1">
    <source>
        <dbReference type="Pfam" id="PF03537"/>
    </source>
</evidence>
<evidence type="ECO:0000313" key="3">
    <source>
        <dbReference type="Proteomes" id="UP000198280"/>
    </source>
</evidence>
<dbReference type="EMBL" id="FZOF01000004">
    <property type="protein sequence ID" value="SNS21794.1"/>
    <property type="molecule type" value="Genomic_DNA"/>
</dbReference>
<dbReference type="InterPro" id="IPR004352">
    <property type="entry name" value="GH114_TIM-barrel"/>
</dbReference>
<organism evidence="2 3">
    <name type="scientific">Actinacidiphila glaucinigra</name>
    <dbReference type="NCBI Taxonomy" id="235986"/>
    <lineage>
        <taxon>Bacteria</taxon>
        <taxon>Bacillati</taxon>
        <taxon>Actinomycetota</taxon>
        <taxon>Actinomycetes</taxon>
        <taxon>Kitasatosporales</taxon>
        <taxon>Streptomycetaceae</taxon>
        <taxon>Actinacidiphila</taxon>
    </lineage>
</organism>
<evidence type="ECO:0000313" key="2">
    <source>
        <dbReference type="EMBL" id="SNS21794.1"/>
    </source>
</evidence>